<gene>
    <name evidence="4" type="ORF">K1X11_013080</name>
</gene>
<evidence type="ECO:0000259" key="3">
    <source>
        <dbReference type="PROSITE" id="PS51898"/>
    </source>
</evidence>
<dbReference type="InterPro" id="IPR050090">
    <property type="entry name" value="Tyrosine_recombinase_XerCD"/>
</dbReference>
<reference evidence="4 5" key="2">
    <citation type="submission" date="2023-12" db="EMBL/GenBank/DDBJ databases">
        <title>Description of an unclassified Opitutus bacterium of Verrucomicrobiota.</title>
        <authorList>
            <person name="Zhang D.-F."/>
        </authorList>
    </citation>
    <scope>NUCLEOTIDE SEQUENCE [LARGE SCALE GENOMIC DNA]</scope>
    <source>
        <strain evidence="4 5">WL0086</strain>
    </source>
</reference>
<proteinExistence type="predicted"/>
<keyword evidence="2" id="KW-0233">DNA recombination</keyword>
<keyword evidence="1" id="KW-0159">Chromosome partition</keyword>
<dbReference type="PROSITE" id="PS51898">
    <property type="entry name" value="TYR_RECOMBINASE"/>
    <property type="match status" value="1"/>
</dbReference>
<feature type="domain" description="Tyr recombinase" evidence="3">
    <location>
        <begin position="2"/>
        <end position="194"/>
    </location>
</feature>
<dbReference type="Gene3D" id="1.10.443.10">
    <property type="entry name" value="Intergrase catalytic core"/>
    <property type="match status" value="1"/>
</dbReference>
<evidence type="ECO:0000313" key="4">
    <source>
        <dbReference type="EMBL" id="WRQ85738.1"/>
    </source>
</evidence>
<dbReference type="Pfam" id="PF00589">
    <property type="entry name" value="Phage_integrase"/>
    <property type="match status" value="1"/>
</dbReference>
<organism evidence="4 5">
    <name type="scientific">Actomonas aquatica</name>
    <dbReference type="NCBI Taxonomy" id="2866162"/>
    <lineage>
        <taxon>Bacteria</taxon>
        <taxon>Pseudomonadati</taxon>
        <taxon>Verrucomicrobiota</taxon>
        <taxon>Opitutia</taxon>
        <taxon>Opitutales</taxon>
        <taxon>Opitutaceae</taxon>
        <taxon>Actomonas</taxon>
    </lineage>
</organism>
<dbReference type="RefSeq" id="WP_221033193.1">
    <property type="nucleotide sequence ID" value="NZ_CP139781.1"/>
</dbReference>
<sequence length="212" mass="23338">MPGRKPILENELPLVLSVLSDFPLRDQALVTLGLQTGFRISELLSLNVGDVWDGAGVRPQVKVTRARMKGGSGARRRGVTSRIVPLNDAAVDCLHRFLMDRAGEGELPMNLPLFPSRFRGKRLTDIVHAVLRSSGLDDDGVYGTHTLRKTFCRRIYSITQHDLNLTRAVMGHASCSTTQRYLHVDDDEIAEAVRAIGGMRKPASLDPAKVLS</sequence>
<dbReference type="PANTHER" id="PTHR30349">
    <property type="entry name" value="PHAGE INTEGRASE-RELATED"/>
    <property type="match status" value="1"/>
</dbReference>
<dbReference type="InterPro" id="IPR013762">
    <property type="entry name" value="Integrase-like_cat_sf"/>
</dbReference>
<reference evidence="4 5" key="1">
    <citation type="submission" date="2021-08" db="EMBL/GenBank/DDBJ databases">
        <authorList>
            <person name="Zhang D."/>
            <person name="Zhang A."/>
            <person name="Wang L."/>
        </authorList>
    </citation>
    <scope>NUCLEOTIDE SEQUENCE [LARGE SCALE GENOMIC DNA]</scope>
    <source>
        <strain evidence="4 5">WL0086</strain>
    </source>
</reference>
<dbReference type="PANTHER" id="PTHR30349:SF81">
    <property type="entry name" value="TYROSINE RECOMBINASE XERC"/>
    <property type="match status" value="1"/>
</dbReference>
<dbReference type="EMBL" id="CP139781">
    <property type="protein sequence ID" value="WRQ85738.1"/>
    <property type="molecule type" value="Genomic_DNA"/>
</dbReference>
<evidence type="ECO:0000256" key="2">
    <source>
        <dbReference type="ARBA" id="ARBA00023172"/>
    </source>
</evidence>
<evidence type="ECO:0000256" key="1">
    <source>
        <dbReference type="ARBA" id="ARBA00022829"/>
    </source>
</evidence>
<dbReference type="SUPFAM" id="SSF56349">
    <property type="entry name" value="DNA breaking-rejoining enzymes"/>
    <property type="match status" value="1"/>
</dbReference>
<dbReference type="Proteomes" id="UP000738431">
    <property type="component" value="Chromosome"/>
</dbReference>
<accession>A0ABZ1C243</accession>
<evidence type="ECO:0000313" key="5">
    <source>
        <dbReference type="Proteomes" id="UP000738431"/>
    </source>
</evidence>
<protein>
    <submittedName>
        <fullName evidence="4">Tyrosine-type recombinase/integrase</fullName>
    </submittedName>
</protein>
<keyword evidence="5" id="KW-1185">Reference proteome</keyword>
<dbReference type="InterPro" id="IPR011010">
    <property type="entry name" value="DNA_brk_join_enz"/>
</dbReference>
<name>A0ABZ1C243_9BACT</name>
<dbReference type="InterPro" id="IPR002104">
    <property type="entry name" value="Integrase_catalytic"/>
</dbReference>